<name>A0A7J8NA98_9ROSI</name>
<protein>
    <submittedName>
        <fullName evidence="1">Uncharacterized protein</fullName>
    </submittedName>
</protein>
<dbReference type="Proteomes" id="UP000593572">
    <property type="component" value="Unassembled WGS sequence"/>
</dbReference>
<organism evidence="1 2">
    <name type="scientific">Gossypium lobatum</name>
    <dbReference type="NCBI Taxonomy" id="34289"/>
    <lineage>
        <taxon>Eukaryota</taxon>
        <taxon>Viridiplantae</taxon>
        <taxon>Streptophyta</taxon>
        <taxon>Embryophyta</taxon>
        <taxon>Tracheophyta</taxon>
        <taxon>Spermatophyta</taxon>
        <taxon>Magnoliopsida</taxon>
        <taxon>eudicotyledons</taxon>
        <taxon>Gunneridae</taxon>
        <taxon>Pentapetalae</taxon>
        <taxon>rosids</taxon>
        <taxon>malvids</taxon>
        <taxon>Malvales</taxon>
        <taxon>Malvaceae</taxon>
        <taxon>Malvoideae</taxon>
        <taxon>Gossypium</taxon>
    </lineage>
</organism>
<sequence>MPPLSSLLRRPRWWKKMAKLLYCLV</sequence>
<evidence type="ECO:0000313" key="2">
    <source>
        <dbReference type="Proteomes" id="UP000593572"/>
    </source>
</evidence>
<proteinExistence type="predicted"/>
<evidence type="ECO:0000313" key="1">
    <source>
        <dbReference type="EMBL" id="MBA0573918.1"/>
    </source>
</evidence>
<dbReference type="AlphaFoldDB" id="A0A7J8NA98"/>
<dbReference type="EMBL" id="JABEZX010000013">
    <property type="protein sequence ID" value="MBA0573918.1"/>
    <property type="molecule type" value="Genomic_DNA"/>
</dbReference>
<gene>
    <name evidence="1" type="ORF">Golob_001166</name>
</gene>
<accession>A0A7J8NA98</accession>
<keyword evidence="2" id="KW-1185">Reference proteome</keyword>
<comment type="caution">
    <text evidence="1">The sequence shown here is derived from an EMBL/GenBank/DDBJ whole genome shotgun (WGS) entry which is preliminary data.</text>
</comment>
<reference evidence="1 2" key="1">
    <citation type="journal article" date="2019" name="Genome Biol. Evol.">
        <title>Insights into the evolution of the New World diploid cottons (Gossypium, subgenus Houzingenia) based on genome sequencing.</title>
        <authorList>
            <person name="Grover C.E."/>
            <person name="Arick M.A. 2nd"/>
            <person name="Thrash A."/>
            <person name="Conover J.L."/>
            <person name="Sanders W.S."/>
            <person name="Peterson D.G."/>
            <person name="Frelichowski J.E."/>
            <person name="Scheffler J.A."/>
            <person name="Scheffler B.E."/>
            <person name="Wendel J.F."/>
        </authorList>
    </citation>
    <scope>NUCLEOTIDE SEQUENCE [LARGE SCALE GENOMIC DNA]</scope>
    <source>
        <strain evidence="1">157</strain>
        <tissue evidence="1">Leaf</tissue>
    </source>
</reference>